<dbReference type="Proteomes" id="UP000838412">
    <property type="component" value="Chromosome 12"/>
</dbReference>
<evidence type="ECO:0000256" key="1">
    <source>
        <dbReference type="SAM" id="MobiDB-lite"/>
    </source>
</evidence>
<accession>A0A8J9YTU8</accession>
<sequence length="501" mass="53784">MAENLITNVTPKVIDVDNVSATRKTTLWQAESDENPCITNRYEENNDEEHDHSMSSYSTMNPNGPHSVQDSNPAYVPSTLSTDPTDPLNADDLNPMYSSATLNTDPTYSQNADDPNPIYPSGTLGTDHFYPQIAQDANPIFSPSTLNSANLSCPQNANGPNPLFRPPAVGGVFGGIYLSSIVQDVQKPTPVVSTTHTPDRPACCSSSGTEMADLRSTIRDASDSFEEGKTTSNSSSSERSALPAIPSSVTNSYQASTPMTDTKPSTTPGLTTVTASFIEASSKMSSRQTMPLDTTRPDPDMNINGAVTTRSDPVVNTNGAVTPTSSMQKMQYSQKGEPVATFSLQSSDSSPSIAVDPQNSNVLVAASRQIYTFLANGTLSKSFRLPTDDDIQHVTLGREGNIIVTDGDHYVQVYSQTGHLKAKFGGYGNGAGQLNNPKGVCTDTLGYIFVANFHPANGRVDMFTSRGEFVRTVVRVYNPWGLAMGPDRQLVVVNELADDYN</sequence>
<dbReference type="EMBL" id="OV696697">
    <property type="protein sequence ID" value="CAH1241577.1"/>
    <property type="molecule type" value="Genomic_DNA"/>
</dbReference>
<name>A0A8J9YTU8_BRALA</name>
<dbReference type="InterPro" id="IPR011042">
    <property type="entry name" value="6-blade_b-propeller_TolB-like"/>
</dbReference>
<feature type="region of interest" description="Disordered" evidence="1">
    <location>
        <begin position="46"/>
        <end position="86"/>
    </location>
</feature>
<dbReference type="Gene3D" id="2.120.10.30">
    <property type="entry name" value="TolB, C-terminal domain"/>
    <property type="match status" value="1"/>
</dbReference>
<dbReference type="GO" id="GO:0000209">
    <property type="term" value="P:protein polyubiquitination"/>
    <property type="evidence" value="ECO:0007669"/>
    <property type="project" value="TreeGrafter"/>
</dbReference>
<dbReference type="GO" id="GO:0061630">
    <property type="term" value="F:ubiquitin protein ligase activity"/>
    <property type="evidence" value="ECO:0007669"/>
    <property type="project" value="TreeGrafter"/>
</dbReference>
<gene>
    <name evidence="2" type="primary">TRIM3</name>
    <name evidence="2" type="ORF">BLAG_LOCUS5146</name>
</gene>
<dbReference type="PANTHER" id="PTHR24104">
    <property type="entry name" value="E3 UBIQUITIN-PROTEIN LIGASE NHLRC1-RELATED"/>
    <property type="match status" value="1"/>
</dbReference>
<feature type="compositionally biased region" description="Polar residues" evidence="1">
    <location>
        <begin position="305"/>
        <end position="317"/>
    </location>
</feature>
<dbReference type="InterPro" id="IPR050952">
    <property type="entry name" value="TRIM-NHL_E3_ligases"/>
</dbReference>
<dbReference type="PANTHER" id="PTHR24104:SF50">
    <property type="entry name" value="SMP-30_GLUCONOLACTONASE_LRE-LIKE REGION DOMAIN-CONTAINING PROTEIN"/>
    <property type="match status" value="1"/>
</dbReference>
<evidence type="ECO:0000313" key="3">
    <source>
        <dbReference type="Proteomes" id="UP000838412"/>
    </source>
</evidence>
<feature type="compositionally biased region" description="Polar residues" evidence="1">
    <location>
        <begin position="247"/>
        <end position="269"/>
    </location>
</feature>
<reference evidence="2" key="1">
    <citation type="submission" date="2022-01" db="EMBL/GenBank/DDBJ databases">
        <authorList>
            <person name="Braso-Vives M."/>
        </authorList>
    </citation>
    <scope>NUCLEOTIDE SEQUENCE</scope>
</reference>
<feature type="compositionally biased region" description="Basic and acidic residues" evidence="1">
    <location>
        <begin position="212"/>
        <end position="229"/>
    </location>
</feature>
<feature type="compositionally biased region" description="Polar residues" evidence="1">
    <location>
        <begin position="54"/>
        <end position="84"/>
    </location>
</feature>
<feature type="region of interest" description="Disordered" evidence="1">
    <location>
        <begin position="282"/>
        <end position="317"/>
    </location>
</feature>
<organism evidence="2 3">
    <name type="scientific">Branchiostoma lanceolatum</name>
    <name type="common">Common lancelet</name>
    <name type="synonym">Amphioxus lanceolatum</name>
    <dbReference type="NCBI Taxonomy" id="7740"/>
    <lineage>
        <taxon>Eukaryota</taxon>
        <taxon>Metazoa</taxon>
        <taxon>Chordata</taxon>
        <taxon>Cephalochordata</taxon>
        <taxon>Leptocardii</taxon>
        <taxon>Amphioxiformes</taxon>
        <taxon>Branchiostomatidae</taxon>
        <taxon>Branchiostoma</taxon>
    </lineage>
</organism>
<dbReference type="GO" id="GO:0043161">
    <property type="term" value="P:proteasome-mediated ubiquitin-dependent protein catabolic process"/>
    <property type="evidence" value="ECO:0007669"/>
    <property type="project" value="TreeGrafter"/>
</dbReference>
<protein>
    <submittedName>
        <fullName evidence="2">TRIM3 protein</fullName>
    </submittedName>
</protein>
<dbReference type="AlphaFoldDB" id="A0A8J9YTU8"/>
<dbReference type="SUPFAM" id="SSF63829">
    <property type="entry name" value="Calcium-dependent phosphotriesterase"/>
    <property type="match status" value="1"/>
</dbReference>
<keyword evidence="3" id="KW-1185">Reference proteome</keyword>
<feature type="compositionally biased region" description="Polar residues" evidence="1">
    <location>
        <begin position="282"/>
        <end position="292"/>
    </location>
</feature>
<proteinExistence type="predicted"/>
<feature type="region of interest" description="Disordered" evidence="1">
    <location>
        <begin position="189"/>
        <end position="269"/>
    </location>
</feature>
<evidence type="ECO:0000313" key="2">
    <source>
        <dbReference type="EMBL" id="CAH1241577.1"/>
    </source>
</evidence>